<sequence>MKRNFWTLPVMAACAILVACGGGGTESPGNPAGIKTVKVMGDSLADNGTFAGLPGMSRTFTVQGSSSEPNVLWTERVAANVGASPMCAYYRYNGSGFSVAAGCTSYAIGGGRINAFTQPGGQQSPLSVVKQITDAAKVGFDKSDLLLIDGGGNDAADLIGAYIGAARDGGVAYATLLGSLLPQATLQALMAQPQGAEKAGAAYMSALADLLHGTIKAQALDKGAEHIAVLNMPPVTLTPRFQMVLKAIAAAQGEAASAQAAGLFDMWIQTFNARLAADAGTDKRLIVVDFYTNFVNEMKDPAQYGLTNVTTPACPPTGVGSDGLPTYTFATCTAASLSAMTPPAGSSGGANWWTTYAFADSFHPTPYGYQLMAQMVTVDLAKAGWL</sequence>
<comment type="caution">
    <text evidence="3">The sequence shown here is derived from an EMBL/GenBank/DDBJ whole genome shotgun (WGS) entry which is preliminary data.</text>
</comment>
<dbReference type="SUPFAM" id="SSF52266">
    <property type="entry name" value="SGNH hydrolase"/>
    <property type="match status" value="1"/>
</dbReference>
<evidence type="ECO:0000313" key="4">
    <source>
        <dbReference type="Proteomes" id="UP001549320"/>
    </source>
</evidence>
<dbReference type="InterPro" id="IPR001087">
    <property type="entry name" value="GDSL"/>
</dbReference>
<dbReference type="PANTHER" id="PTHR45642:SF139">
    <property type="entry name" value="SGNH HYDROLASE-TYPE ESTERASE DOMAIN-CONTAINING PROTEIN"/>
    <property type="match status" value="1"/>
</dbReference>
<evidence type="ECO:0000256" key="1">
    <source>
        <dbReference type="ARBA" id="ARBA00022729"/>
    </source>
</evidence>
<dbReference type="Proteomes" id="UP001549320">
    <property type="component" value="Unassembled WGS sequence"/>
</dbReference>
<gene>
    <name evidence="3" type="ORF">ABIE13_001118</name>
</gene>
<dbReference type="RefSeq" id="WP_354441851.1">
    <property type="nucleotide sequence ID" value="NZ_JBEPSH010000002.1"/>
</dbReference>
<evidence type="ECO:0000313" key="3">
    <source>
        <dbReference type="EMBL" id="MET4576018.1"/>
    </source>
</evidence>
<dbReference type="InterPro" id="IPR050592">
    <property type="entry name" value="GDSL_lipolytic_enzyme"/>
</dbReference>
<reference evidence="3 4" key="1">
    <citation type="submission" date="2024-06" db="EMBL/GenBank/DDBJ databases">
        <title>Sorghum-associated microbial communities from plants grown in Nebraska, USA.</title>
        <authorList>
            <person name="Schachtman D."/>
        </authorList>
    </citation>
    <scope>NUCLEOTIDE SEQUENCE [LARGE SCALE GENOMIC DNA]</scope>
    <source>
        <strain evidence="3 4">2709</strain>
    </source>
</reference>
<dbReference type="Pfam" id="PF00657">
    <property type="entry name" value="Lipase_GDSL"/>
    <property type="match status" value="1"/>
</dbReference>
<dbReference type="PROSITE" id="PS51257">
    <property type="entry name" value="PROKAR_LIPOPROTEIN"/>
    <property type="match status" value="1"/>
</dbReference>
<accession>A0ABV2Q5A4</accession>
<dbReference type="PANTHER" id="PTHR45642">
    <property type="entry name" value="GDSL ESTERASE/LIPASE EXL3"/>
    <property type="match status" value="1"/>
</dbReference>
<dbReference type="EMBL" id="JBEPSH010000002">
    <property type="protein sequence ID" value="MET4576018.1"/>
    <property type="molecule type" value="Genomic_DNA"/>
</dbReference>
<name>A0ABV2Q5A4_9BURK</name>
<keyword evidence="4" id="KW-1185">Reference proteome</keyword>
<organism evidence="3 4">
    <name type="scientific">Ottowia thiooxydans</name>
    <dbReference type="NCBI Taxonomy" id="219182"/>
    <lineage>
        <taxon>Bacteria</taxon>
        <taxon>Pseudomonadati</taxon>
        <taxon>Pseudomonadota</taxon>
        <taxon>Betaproteobacteria</taxon>
        <taxon>Burkholderiales</taxon>
        <taxon>Comamonadaceae</taxon>
        <taxon>Ottowia</taxon>
    </lineage>
</organism>
<protein>
    <submittedName>
        <fullName evidence="3">Outer membrane lipase/esterase</fullName>
    </submittedName>
</protein>
<evidence type="ECO:0000256" key="2">
    <source>
        <dbReference type="SAM" id="SignalP"/>
    </source>
</evidence>
<dbReference type="InterPro" id="IPR036514">
    <property type="entry name" value="SGNH_hydro_sf"/>
</dbReference>
<proteinExistence type="predicted"/>
<keyword evidence="1 2" id="KW-0732">Signal</keyword>
<feature type="chain" id="PRO_5045964502" evidence="2">
    <location>
        <begin position="22"/>
        <end position="386"/>
    </location>
</feature>
<feature type="signal peptide" evidence="2">
    <location>
        <begin position="1"/>
        <end position="21"/>
    </location>
</feature>
<dbReference type="Gene3D" id="3.40.50.1110">
    <property type="entry name" value="SGNH hydrolase"/>
    <property type="match status" value="1"/>
</dbReference>